<gene>
    <name evidence="1" type="ORF">HIM_03986</name>
</gene>
<dbReference type="AlphaFoldDB" id="A0A0F7ZQ53"/>
<evidence type="ECO:0000313" key="2">
    <source>
        <dbReference type="Proteomes" id="UP000054481"/>
    </source>
</evidence>
<dbReference type="EMBL" id="KQ030510">
    <property type="protein sequence ID" value="KJZ76650.1"/>
    <property type="molecule type" value="Genomic_DNA"/>
</dbReference>
<sequence length="88" mass="10469">MSFECIQYERYGWYKRHEKRYNEASKKLVDSNVLMPHETEEFIWDMKIIWQREREGECAKQAVESAKSAVLSAQQAHSAPSQCSRKNR</sequence>
<accession>A0A0F7ZQ53</accession>
<keyword evidence="2" id="KW-1185">Reference proteome</keyword>
<dbReference type="OrthoDB" id="5423857at2759"/>
<name>A0A0F7ZQ53_9HYPO</name>
<proteinExistence type="predicted"/>
<evidence type="ECO:0000313" key="1">
    <source>
        <dbReference type="EMBL" id="KJZ76650.1"/>
    </source>
</evidence>
<organism evidence="1 2">
    <name type="scientific">Hirsutella minnesotensis 3608</name>
    <dbReference type="NCBI Taxonomy" id="1043627"/>
    <lineage>
        <taxon>Eukaryota</taxon>
        <taxon>Fungi</taxon>
        <taxon>Dikarya</taxon>
        <taxon>Ascomycota</taxon>
        <taxon>Pezizomycotina</taxon>
        <taxon>Sordariomycetes</taxon>
        <taxon>Hypocreomycetidae</taxon>
        <taxon>Hypocreales</taxon>
        <taxon>Ophiocordycipitaceae</taxon>
        <taxon>Hirsutella</taxon>
    </lineage>
</organism>
<reference evidence="1 2" key="1">
    <citation type="journal article" date="2014" name="Genome Biol. Evol.">
        <title>Comparative genomics and transcriptomics analyses reveal divergent lifestyle features of nematode endoparasitic fungus Hirsutella minnesotensis.</title>
        <authorList>
            <person name="Lai Y."/>
            <person name="Liu K."/>
            <person name="Zhang X."/>
            <person name="Zhang X."/>
            <person name="Li K."/>
            <person name="Wang N."/>
            <person name="Shu C."/>
            <person name="Wu Y."/>
            <person name="Wang C."/>
            <person name="Bushley K.E."/>
            <person name="Xiang M."/>
            <person name="Liu X."/>
        </authorList>
    </citation>
    <scope>NUCLEOTIDE SEQUENCE [LARGE SCALE GENOMIC DNA]</scope>
    <source>
        <strain evidence="1 2">3608</strain>
    </source>
</reference>
<dbReference type="Proteomes" id="UP000054481">
    <property type="component" value="Unassembled WGS sequence"/>
</dbReference>
<protein>
    <submittedName>
        <fullName evidence="1">Uncharacterized protein</fullName>
    </submittedName>
</protein>